<gene>
    <name evidence="9" type="ORF">C7450_10670</name>
</gene>
<dbReference type="InterPro" id="IPR017871">
    <property type="entry name" value="ABC_transporter-like_CS"/>
</dbReference>
<keyword evidence="5" id="KW-0547">Nucleotide-binding</keyword>
<dbReference type="PROSITE" id="PS00211">
    <property type="entry name" value="ABC_TRANSPORTER_1"/>
    <property type="match status" value="1"/>
</dbReference>
<dbReference type="GO" id="GO:0016887">
    <property type="term" value="F:ATP hydrolysis activity"/>
    <property type="evidence" value="ECO:0007669"/>
    <property type="project" value="InterPro"/>
</dbReference>
<dbReference type="Gene3D" id="3.40.50.300">
    <property type="entry name" value="P-loop containing nucleotide triphosphate hydrolases"/>
    <property type="match status" value="1"/>
</dbReference>
<evidence type="ECO:0000259" key="8">
    <source>
        <dbReference type="PROSITE" id="PS50893"/>
    </source>
</evidence>
<dbReference type="Pfam" id="PF00005">
    <property type="entry name" value="ABC_tran"/>
    <property type="match status" value="1"/>
</dbReference>
<keyword evidence="4" id="KW-1003">Cell membrane</keyword>
<dbReference type="Pfam" id="PF08352">
    <property type="entry name" value="oligo_HPY"/>
    <property type="match status" value="1"/>
</dbReference>
<accession>A0A2V3U5X9</accession>
<dbReference type="Proteomes" id="UP000248021">
    <property type="component" value="Unassembled WGS sequence"/>
</dbReference>
<dbReference type="GO" id="GO:0005524">
    <property type="term" value="F:ATP binding"/>
    <property type="evidence" value="ECO:0007669"/>
    <property type="project" value="UniProtKB-KW"/>
</dbReference>
<evidence type="ECO:0000256" key="5">
    <source>
        <dbReference type="ARBA" id="ARBA00022741"/>
    </source>
</evidence>
<dbReference type="InterPro" id="IPR013563">
    <property type="entry name" value="Oligopep_ABC_C"/>
</dbReference>
<dbReference type="FunFam" id="3.40.50.300:FF:000016">
    <property type="entry name" value="Oligopeptide ABC transporter ATP-binding component"/>
    <property type="match status" value="1"/>
</dbReference>
<reference evidence="9 10" key="1">
    <citation type="submission" date="2018-05" db="EMBL/GenBank/DDBJ databases">
        <title>Genomic Encyclopedia of Type Strains, Phase IV (KMG-IV): sequencing the most valuable type-strain genomes for metagenomic binning, comparative biology and taxonomic classification.</title>
        <authorList>
            <person name="Goeker M."/>
        </authorList>
    </citation>
    <scope>NUCLEOTIDE SEQUENCE [LARGE SCALE GENOMIC DNA]</scope>
    <source>
        <strain evidence="9 10">DSM 6462</strain>
    </source>
</reference>
<comment type="caution">
    <text evidence="9">The sequence shown here is derived from an EMBL/GenBank/DDBJ whole genome shotgun (WGS) entry which is preliminary data.</text>
</comment>
<keyword evidence="3" id="KW-0813">Transport</keyword>
<dbReference type="CDD" id="cd03257">
    <property type="entry name" value="ABC_NikE_OppD_transporters"/>
    <property type="match status" value="1"/>
</dbReference>
<dbReference type="SUPFAM" id="SSF52540">
    <property type="entry name" value="P-loop containing nucleoside triphosphate hydrolases"/>
    <property type="match status" value="1"/>
</dbReference>
<dbReference type="EMBL" id="QJJK01000006">
    <property type="protein sequence ID" value="PXW57898.1"/>
    <property type="molecule type" value="Genomic_DNA"/>
</dbReference>
<name>A0A2V3U5X9_9HYPH</name>
<dbReference type="InterPro" id="IPR027417">
    <property type="entry name" value="P-loop_NTPase"/>
</dbReference>
<feature type="domain" description="ABC transporter" evidence="8">
    <location>
        <begin position="10"/>
        <end position="259"/>
    </location>
</feature>
<evidence type="ECO:0000256" key="4">
    <source>
        <dbReference type="ARBA" id="ARBA00022475"/>
    </source>
</evidence>
<keyword evidence="6 9" id="KW-0067">ATP-binding</keyword>
<comment type="subcellular location">
    <subcellularLocation>
        <location evidence="1">Cell inner membrane</location>
        <topology evidence="1">Peripheral membrane protein</topology>
    </subcellularLocation>
</comment>
<protein>
    <submittedName>
        <fullName evidence="9">Peptide/nickel transport system ATP-binding protein</fullName>
    </submittedName>
</protein>
<dbReference type="AlphaFoldDB" id="A0A2V3U5X9"/>
<dbReference type="InterPro" id="IPR003439">
    <property type="entry name" value="ABC_transporter-like_ATP-bd"/>
</dbReference>
<dbReference type="PROSITE" id="PS50893">
    <property type="entry name" value="ABC_TRANSPORTER_2"/>
    <property type="match status" value="1"/>
</dbReference>
<evidence type="ECO:0000313" key="10">
    <source>
        <dbReference type="Proteomes" id="UP000248021"/>
    </source>
</evidence>
<dbReference type="GO" id="GO:0055085">
    <property type="term" value="P:transmembrane transport"/>
    <property type="evidence" value="ECO:0007669"/>
    <property type="project" value="UniProtKB-ARBA"/>
</dbReference>
<dbReference type="PANTHER" id="PTHR43297">
    <property type="entry name" value="OLIGOPEPTIDE TRANSPORT ATP-BINDING PROTEIN APPD"/>
    <property type="match status" value="1"/>
</dbReference>
<evidence type="ECO:0000256" key="2">
    <source>
        <dbReference type="ARBA" id="ARBA00005417"/>
    </source>
</evidence>
<sequence>MSEPDPILVVSDLNVSLASGKRMTPILREVSFALRPGEILGIVGESGSGKSLTASAIMGLLEPPVRIVSGAVAFKGRDLAALDEKAVRAIRGNEIAMVFQDPAMSLNPLLRIETQMVESIVAHDRGCSRHAARERARAALETVGVPAAAKRLRAYPHELSGGMRQRVSIAIAMLHSPAVIIADEPTTALDVTIQAQILDEMTQLCRKNGTALIWISHDLSLLSSFADRICVMYAGRVIESGPCGEVIGAPRHPYSRGLILSVPAMARAGKDIEPIPGYPPRVGMVPSGCAFRPRCHRASPACAVQPPLQTVASQQSAACFHPFDDKLQVPA</sequence>
<evidence type="ECO:0000256" key="6">
    <source>
        <dbReference type="ARBA" id="ARBA00022840"/>
    </source>
</evidence>
<dbReference type="InterPro" id="IPR050388">
    <property type="entry name" value="ABC_Ni/Peptide_Import"/>
</dbReference>
<evidence type="ECO:0000256" key="3">
    <source>
        <dbReference type="ARBA" id="ARBA00022448"/>
    </source>
</evidence>
<keyword evidence="7" id="KW-0472">Membrane</keyword>
<proteinExistence type="inferred from homology"/>
<comment type="similarity">
    <text evidence="2">Belongs to the ABC transporter superfamily.</text>
</comment>
<evidence type="ECO:0000256" key="7">
    <source>
        <dbReference type="ARBA" id="ARBA00023136"/>
    </source>
</evidence>
<dbReference type="GO" id="GO:0005886">
    <property type="term" value="C:plasma membrane"/>
    <property type="evidence" value="ECO:0007669"/>
    <property type="project" value="UniProtKB-SubCell"/>
</dbReference>
<evidence type="ECO:0000313" key="9">
    <source>
        <dbReference type="EMBL" id="PXW57898.1"/>
    </source>
</evidence>
<organism evidence="9 10">
    <name type="scientific">Chelatococcus asaccharovorans</name>
    <dbReference type="NCBI Taxonomy" id="28210"/>
    <lineage>
        <taxon>Bacteria</taxon>
        <taxon>Pseudomonadati</taxon>
        <taxon>Pseudomonadota</taxon>
        <taxon>Alphaproteobacteria</taxon>
        <taxon>Hyphomicrobiales</taxon>
        <taxon>Chelatococcaceae</taxon>
        <taxon>Chelatococcus</taxon>
    </lineage>
</organism>
<evidence type="ECO:0000256" key="1">
    <source>
        <dbReference type="ARBA" id="ARBA00004417"/>
    </source>
</evidence>
<dbReference type="PANTHER" id="PTHR43297:SF2">
    <property type="entry name" value="DIPEPTIDE TRANSPORT ATP-BINDING PROTEIN DPPD"/>
    <property type="match status" value="1"/>
</dbReference>
<dbReference type="NCBIfam" id="TIGR01727">
    <property type="entry name" value="oligo_HPY"/>
    <property type="match status" value="1"/>
</dbReference>
<dbReference type="SMART" id="SM00382">
    <property type="entry name" value="AAA"/>
    <property type="match status" value="1"/>
</dbReference>
<keyword evidence="10" id="KW-1185">Reference proteome</keyword>
<dbReference type="InterPro" id="IPR003593">
    <property type="entry name" value="AAA+_ATPase"/>
</dbReference>
<dbReference type="GO" id="GO:0015833">
    <property type="term" value="P:peptide transport"/>
    <property type="evidence" value="ECO:0007669"/>
    <property type="project" value="InterPro"/>
</dbReference>